<gene>
    <name evidence="1" type="ORF">SAMN04490220_9008</name>
</gene>
<protein>
    <submittedName>
        <fullName evidence="1">Uncharacterized protein</fullName>
    </submittedName>
</protein>
<evidence type="ECO:0000313" key="1">
    <source>
        <dbReference type="EMBL" id="SEE88901.1"/>
    </source>
</evidence>
<dbReference type="AlphaFoldDB" id="A0A1H5MJS0"/>
<sequence>MGIDGDGNRRAKRWRTTLMCCSSVVAFIFELSSRPGVNALFSRDERECTVFTGESASGH</sequence>
<evidence type="ECO:0000313" key="2">
    <source>
        <dbReference type="Proteomes" id="UP000183407"/>
    </source>
</evidence>
<organism evidence="1 2">
    <name type="scientific">Rhodococcus jostii</name>
    <dbReference type="NCBI Taxonomy" id="132919"/>
    <lineage>
        <taxon>Bacteria</taxon>
        <taxon>Bacillati</taxon>
        <taxon>Actinomycetota</taxon>
        <taxon>Actinomycetes</taxon>
        <taxon>Mycobacteriales</taxon>
        <taxon>Nocardiaceae</taxon>
        <taxon>Rhodococcus</taxon>
    </lineage>
</organism>
<proteinExistence type="predicted"/>
<dbReference type="EMBL" id="FNTL01000005">
    <property type="protein sequence ID" value="SEE88901.1"/>
    <property type="molecule type" value="Genomic_DNA"/>
</dbReference>
<dbReference type="RefSeq" id="WP_162850398.1">
    <property type="nucleotide sequence ID" value="NZ_FNTL01000005.1"/>
</dbReference>
<accession>A0A1H5MJS0</accession>
<reference evidence="2" key="1">
    <citation type="submission" date="2016-10" db="EMBL/GenBank/DDBJ databases">
        <authorList>
            <person name="Varghese N."/>
        </authorList>
    </citation>
    <scope>NUCLEOTIDE SEQUENCE [LARGE SCALE GENOMIC DNA]</scope>
    <source>
        <strain evidence="2">DSM 44719</strain>
    </source>
</reference>
<dbReference type="Proteomes" id="UP000183407">
    <property type="component" value="Unassembled WGS sequence"/>
</dbReference>
<name>A0A1H5MJS0_RHOJO</name>